<evidence type="ECO:0000313" key="4">
    <source>
        <dbReference type="Proteomes" id="UP000242146"/>
    </source>
</evidence>
<sequence>MCLSLALAVEEFDATDRDVFAIEGDALAEVQEANQVVEAAVFEPEDLFVPVGGEDEAWLYEQYFDSEENTDDMPVHEAMVHRKPTTEEESSTSGLGKTGAALMSVGGVLMVAGITGGIFVWRHHHQQEAPQTDEEMQSRPATGFPYSPTASHQGSLGINASKPSSLMPSQTDLHLPHMENNDLLMNWPDGLDFNYSMEKLFKNTRENIETINSAHLNTMDASANTPERPKDCKIKINLIHNGL</sequence>
<gene>
    <name evidence="3" type="ORF">DM01DRAFT_1372801</name>
</gene>
<comment type="caution">
    <text evidence="3">The sequence shown here is derived from an EMBL/GenBank/DDBJ whole genome shotgun (WGS) entry which is preliminary data.</text>
</comment>
<keyword evidence="2" id="KW-0472">Membrane</keyword>
<name>A0A1X2GLW9_9FUNG</name>
<keyword evidence="2" id="KW-0812">Transmembrane</keyword>
<dbReference type="EMBL" id="MCGT01000009">
    <property type="protein sequence ID" value="ORX56838.1"/>
    <property type="molecule type" value="Genomic_DNA"/>
</dbReference>
<reference evidence="3 4" key="1">
    <citation type="submission" date="2016-07" db="EMBL/GenBank/DDBJ databases">
        <title>Pervasive Adenine N6-methylation of Active Genes in Fungi.</title>
        <authorList>
            <consortium name="DOE Joint Genome Institute"/>
            <person name="Mondo S.J."/>
            <person name="Dannebaum R.O."/>
            <person name="Kuo R.C."/>
            <person name="Labutti K."/>
            <person name="Haridas S."/>
            <person name="Kuo A."/>
            <person name="Salamov A."/>
            <person name="Ahrendt S.R."/>
            <person name="Lipzen A."/>
            <person name="Sullivan W."/>
            <person name="Andreopoulos W.B."/>
            <person name="Clum A."/>
            <person name="Lindquist E."/>
            <person name="Daum C."/>
            <person name="Ramamoorthy G.K."/>
            <person name="Gryganskyi A."/>
            <person name="Culley D."/>
            <person name="Magnuson J.K."/>
            <person name="James T.Y."/>
            <person name="O'Malley M.A."/>
            <person name="Stajich J.E."/>
            <person name="Spatafora J.W."/>
            <person name="Visel A."/>
            <person name="Grigoriev I.V."/>
        </authorList>
    </citation>
    <scope>NUCLEOTIDE SEQUENCE [LARGE SCALE GENOMIC DNA]</scope>
    <source>
        <strain evidence="3 4">NRRL 3301</strain>
    </source>
</reference>
<dbReference type="Proteomes" id="UP000242146">
    <property type="component" value="Unassembled WGS sequence"/>
</dbReference>
<dbReference type="OrthoDB" id="2290950at2759"/>
<proteinExistence type="predicted"/>
<protein>
    <submittedName>
        <fullName evidence="3">Uncharacterized protein</fullName>
    </submittedName>
</protein>
<feature type="transmembrane region" description="Helical" evidence="2">
    <location>
        <begin position="100"/>
        <end position="121"/>
    </location>
</feature>
<evidence type="ECO:0000256" key="1">
    <source>
        <dbReference type="SAM" id="MobiDB-lite"/>
    </source>
</evidence>
<feature type="region of interest" description="Disordered" evidence="1">
    <location>
        <begin position="126"/>
        <end position="154"/>
    </location>
</feature>
<evidence type="ECO:0000313" key="3">
    <source>
        <dbReference type="EMBL" id="ORX56838.1"/>
    </source>
</evidence>
<evidence type="ECO:0000256" key="2">
    <source>
        <dbReference type="SAM" id="Phobius"/>
    </source>
</evidence>
<keyword evidence="4" id="KW-1185">Reference proteome</keyword>
<keyword evidence="2" id="KW-1133">Transmembrane helix</keyword>
<organism evidence="3 4">
    <name type="scientific">Hesseltinella vesiculosa</name>
    <dbReference type="NCBI Taxonomy" id="101127"/>
    <lineage>
        <taxon>Eukaryota</taxon>
        <taxon>Fungi</taxon>
        <taxon>Fungi incertae sedis</taxon>
        <taxon>Mucoromycota</taxon>
        <taxon>Mucoromycotina</taxon>
        <taxon>Mucoromycetes</taxon>
        <taxon>Mucorales</taxon>
        <taxon>Cunninghamellaceae</taxon>
        <taxon>Hesseltinella</taxon>
    </lineage>
</organism>
<dbReference type="AlphaFoldDB" id="A0A1X2GLW9"/>
<accession>A0A1X2GLW9</accession>